<keyword evidence="4 6" id="KW-1133">Transmembrane helix</keyword>
<evidence type="ECO:0000256" key="6">
    <source>
        <dbReference type="SAM" id="Phobius"/>
    </source>
</evidence>
<evidence type="ECO:0000256" key="5">
    <source>
        <dbReference type="ARBA" id="ARBA00023136"/>
    </source>
</evidence>
<feature type="transmembrane region" description="Helical" evidence="6">
    <location>
        <begin position="164"/>
        <end position="192"/>
    </location>
</feature>
<keyword evidence="2" id="KW-1003">Cell membrane</keyword>
<evidence type="ECO:0000256" key="4">
    <source>
        <dbReference type="ARBA" id="ARBA00022989"/>
    </source>
</evidence>
<feature type="non-terminal residue" evidence="7">
    <location>
        <position position="292"/>
    </location>
</feature>
<dbReference type="InterPro" id="IPR036259">
    <property type="entry name" value="MFS_trans_sf"/>
</dbReference>
<name>A0A938B4H7_UNCTE</name>
<evidence type="ECO:0000313" key="8">
    <source>
        <dbReference type="Proteomes" id="UP000712673"/>
    </source>
</evidence>
<dbReference type="PANTHER" id="PTHR23513">
    <property type="entry name" value="INTEGRAL MEMBRANE EFFLUX PROTEIN-RELATED"/>
    <property type="match status" value="1"/>
</dbReference>
<feature type="transmembrane region" description="Helical" evidence="6">
    <location>
        <begin position="273"/>
        <end position="291"/>
    </location>
</feature>
<feature type="transmembrane region" description="Helical" evidence="6">
    <location>
        <begin position="56"/>
        <end position="76"/>
    </location>
</feature>
<dbReference type="AlphaFoldDB" id="A0A938B4H7"/>
<comment type="caution">
    <text evidence="7">The sequence shown here is derived from an EMBL/GenBank/DDBJ whole genome shotgun (WGS) entry which is preliminary data.</text>
</comment>
<dbReference type="Pfam" id="PF07690">
    <property type="entry name" value="MFS_1"/>
    <property type="match status" value="1"/>
</dbReference>
<protein>
    <submittedName>
        <fullName evidence="7">MFS transporter</fullName>
    </submittedName>
</protein>
<dbReference type="GO" id="GO:0022857">
    <property type="term" value="F:transmembrane transporter activity"/>
    <property type="evidence" value="ECO:0007669"/>
    <property type="project" value="InterPro"/>
</dbReference>
<dbReference type="Gene3D" id="1.20.1250.20">
    <property type="entry name" value="MFS general substrate transporter like domains"/>
    <property type="match status" value="1"/>
</dbReference>
<evidence type="ECO:0000256" key="1">
    <source>
        <dbReference type="ARBA" id="ARBA00004651"/>
    </source>
</evidence>
<reference evidence="7" key="1">
    <citation type="submission" date="2019-03" db="EMBL/GenBank/DDBJ databases">
        <title>Lake Tanganyika Metagenome-Assembled Genomes (MAGs).</title>
        <authorList>
            <person name="Tran P."/>
        </authorList>
    </citation>
    <scope>NUCLEOTIDE SEQUENCE</scope>
    <source>
        <strain evidence="7">K_DeepCast_65m_m2_066</strain>
    </source>
</reference>
<organism evidence="7 8">
    <name type="scientific">Tectimicrobiota bacterium</name>
    <dbReference type="NCBI Taxonomy" id="2528274"/>
    <lineage>
        <taxon>Bacteria</taxon>
        <taxon>Pseudomonadati</taxon>
        <taxon>Nitrospinota/Tectimicrobiota group</taxon>
        <taxon>Candidatus Tectimicrobiota</taxon>
    </lineage>
</organism>
<feature type="transmembrane region" description="Helical" evidence="6">
    <location>
        <begin position="88"/>
        <end position="105"/>
    </location>
</feature>
<accession>A0A938B4H7</accession>
<gene>
    <name evidence="7" type="ORF">FJZ47_21975</name>
</gene>
<dbReference type="SUPFAM" id="SSF103473">
    <property type="entry name" value="MFS general substrate transporter"/>
    <property type="match status" value="1"/>
</dbReference>
<keyword evidence="3 6" id="KW-0812">Transmembrane</keyword>
<feature type="transmembrane region" description="Helical" evidence="6">
    <location>
        <begin position="230"/>
        <end position="252"/>
    </location>
</feature>
<dbReference type="PANTHER" id="PTHR23513:SF11">
    <property type="entry name" value="STAPHYLOFERRIN A TRANSPORTER"/>
    <property type="match status" value="1"/>
</dbReference>
<feature type="transmembrane region" description="Helical" evidence="6">
    <location>
        <begin position="111"/>
        <end position="127"/>
    </location>
</feature>
<dbReference type="Proteomes" id="UP000712673">
    <property type="component" value="Unassembled WGS sequence"/>
</dbReference>
<comment type="subcellular location">
    <subcellularLocation>
        <location evidence="1">Cell membrane</location>
        <topology evidence="1">Multi-pass membrane protein</topology>
    </subcellularLocation>
</comment>
<sequence>MAVPSHIDKPARAAALAPFRVRSFRLQWPADLAVSWAFDMETLILGWYVLTEGRSVLMFTMLASLQNLGTLLAPLFGVMGDRVGYRPVLATMRALYTLLAVLLMFLAYHDGLTPMVVLAIASVMGLVRPSDAGMRTALVGATMPRETLLGAMSIQRTTQDSAKVAGALTGAGVVALLGIGPAYTVVASLYALSTMLTLQGAPSQDVHSPAPTPTAAPASPLSDLRAGLTYVWHTPLLCAAMCWAFVLNCTAFPMMNGLMPVMAKTIYQTDQTGLSYLVAAGGCGALLSAVVL</sequence>
<evidence type="ECO:0000256" key="2">
    <source>
        <dbReference type="ARBA" id="ARBA00022475"/>
    </source>
</evidence>
<dbReference type="InterPro" id="IPR011701">
    <property type="entry name" value="MFS"/>
</dbReference>
<proteinExistence type="predicted"/>
<dbReference type="GO" id="GO:0005886">
    <property type="term" value="C:plasma membrane"/>
    <property type="evidence" value="ECO:0007669"/>
    <property type="project" value="UniProtKB-SubCell"/>
</dbReference>
<dbReference type="EMBL" id="VGLS01000910">
    <property type="protein sequence ID" value="MBM3226441.1"/>
    <property type="molecule type" value="Genomic_DNA"/>
</dbReference>
<keyword evidence="5 6" id="KW-0472">Membrane</keyword>
<evidence type="ECO:0000313" key="7">
    <source>
        <dbReference type="EMBL" id="MBM3226441.1"/>
    </source>
</evidence>
<evidence type="ECO:0000256" key="3">
    <source>
        <dbReference type="ARBA" id="ARBA00022692"/>
    </source>
</evidence>